<dbReference type="STRING" id="1123062.SAMN02745775_101315"/>
<accession>A0A1I3XHL2</accession>
<evidence type="ECO:0000313" key="1">
    <source>
        <dbReference type="EMBL" id="SFK18960.1"/>
    </source>
</evidence>
<dbReference type="OrthoDB" id="7848123at2"/>
<name>A0A1I3XHL2_9PROT</name>
<gene>
    <name evidence="1" type="ORF">SAMN02745775_101315</name>
</gene>
<organism evidence="1 2">
    <name type="scientific">Falsiroseomonas stagni DSM 19981</name>
    <dbReference type="NCBI Taxonomy" id="1123062"/>
    <lineage>
        <taxon>Bacteria</taxon>
        <taxon>Pseudomonadati</taxon>
        <taxon>Pseudomonadota</taxon>
        <taxon>Alphaproteobacteria</taxon>
        <taxon>Acetobacterales</taxon>
        <taxon>Roseomonadaceae</taxon>
        <taxon>Falsiroseomonas</taxon>
    </lineage>
</organism>
<evidence type="ECO:0000313" key="2">
    <source>
        <dbReference type="Proteomes" id="UP000199473"/>
    </source>
</evidence>
<dbReference type="EMBL" id="FOSQ01000001">
    <property type="protein sequence ID" value="SFK18960.1"/>
    <property type="molecule type" value="Genomic_DNA"/>
</dbReference>
<dbReference type="InterPro" id="IPR017495">
    <property type="entry name" value="PuhC"/>
</dbReference>
<sequence>MTQAIRHPLSGKGPILAAALLIAATLALTTMPPIGGGVQYEGHANAQRDLLFTDRADGGVIVTDARSGQAIGELAPGEDGFIRGALRGLVRERRIGGIGQETPFRLTGWSDGRLTLEDPATRTRLDLAAYGTTNAEAFARFLSTKENQR</sequence>
<dbReference type="AlphaFoldDB" id="A0A1I3XHL2"/>
<dbReference type="NCBIfam" id="TIGR03054">
    <property type="entry name" value="photo_alph_chp1"/>
    <property type="match status" value="1"/>
</dbReference>
<reference evidence="1 2" key="1">
    <citation type="submission" date="2016-10" db="EMBL/GenBank/DDBJ databases">
        <authorList>
            <person name="de Groot N.N."/>
        </authorList>
    </citation>
    <scope>NUCLEOTIDE SEQUENCE [LARGE SCALE GENOMIC DNA]</scope>
    <source>
        <strain evidence="1 2">DSM 19981</strain>
    </source>
</reference>
<proteinExistence type="predicted"/>
<dbReference type="Proteomes" id="UP000199473">
    <property type="component" value="Unassembled WGS sequence"/>
</dbReference>
<keyword evidence="2" id="KW-1185">Reference proteome</keyword>
<protein>
    <submittedName>
        <fullName evidence="1">Putative photosynthetic complex assembly protein</fullName>
    </submittedName>
</protein>
<dbReference type="RefSeq" id="WP_092954529.1">
    <property type="nucleotide sequence ID" value="NZ_FOSQ01000001.1"/>
</dbReference>